<dbReference type="GO" id="GO:0006508">
    <property type="term" value="P:proteolysis"/>
    <property type="evidence" value="ECO:0007669"/>
    <property type="project" value="UniProtKB-KW"/>
</dbReference>
<evidence type="ECO:0000256" key="2">
    <source>
        <dbReference type="ARBA" id="ARBA00022670"/>
    </source>
</evidence>
<evidence type="ECO:0000256" key="4">
    <source>
        <dbReference type="ARBA" id="ARBA00022807"/>
    </source>
</evidence>
<gene>
    <name evidence="8" type="ORF">XYCOK13_25820</name>
</gene>
<evidence type="ECO:0000256" key="5">
    <source>
        <dbReference type="SAM" id="SignalP"/>
    </source>
</evidence>
<keyword evidence="3" id="KW-0378">Hydrolase</keyword>
<keyword evidence="4" id="KW-0788">Thiol protease</keyword>
<keyword evidence="9" id="KW-1185">Reference proteome</keyword>
<comment type="similarity">
    <text evidence="1">Belongs to the peptidase C40 family.</text>
</comment>
<dbReference type="SMART" id="SM00287">
    <property type="entry name" value="SH3b"/>
    <property type="match status" value="1"/>
</dbReference>
<feature type="signal peptide" evidence="5">
    <location>
        <begin position="1"/>
        <end position="23"/>
    </location>
</feature>
<evidence type="ECO:0000313" key="9">
    <source>
        <dbReference type="Proteomes" id="UP000677918"/>
    </source>
</evidence>
<dbReference type="PROSITE" id="PS51935">
    <property type="entry name" value="NLPC_P60"/>
    <property type="match status" value="1"/>
</dbReference>
<dbReference type="PANTHER" id="PTHR47053">
    <property type="entry name" value="MUREIN DD-ENDOPEPTIDASE MEPH-RELATED"/>
    <property type="match status" value="1"/>
</dbReference>
<dbReference type="RefSeq" id="WP_213412545.1">
    <property type="nucleotide sequence ID" value="NZ_BOVK01000032.1"/>
</dbReference>
<dbReference type="InterPro" id="IPR000064">
    <property type="entry name" value="NLP_P60_dom"/>
</dbReference>
<feature type="domain" description="NlpC/P60" evidence="7">
    <location>
        <begin position="109"/>
        <end position="253"/>
    </location>
</feature>
<dbReference type="Pfam" id="PF00877">
    <property type="entry name" value="NLPC_P60"/>
    <property type="match status" value="1"/>
</dbReference>
<sequence length="253" mass="28359">MNTSIGKLTISAALLISSLGLLADASEAETADSRIVKQVSFREEPSVSGKLIRYLENGEQVEIVQQASSYWYKVKDSEGKTGFVSSKEEFIETDYVMTQNSDQLTGNKRKSIEDVIAEGKSYWGTPYEFGSNRNSTRTFDCSDFVRRSFIEAIGLYLPTDSRKQASYVKDLGNLVHSLNQLKRGDLVFFMDYQGSNRSDYAGINRAKQRVTHVGIYLGNGEMLHTYSENSGGVRIDSIEGAWEYRFLYGGSVF</sequence>
<dbReference type="EMBL" id="BOVK01000032">
    <property type="protein sequence ID" value="GIQ69758.1"/>
    <property type="molecule type" value="Genomic_DNA"/>
</dbReference>
<keyword evidence="2" id="KW-0645">Protease</keyword>
<dbReference type="InterPro" id="IPR038765">
    <property type="entry name" value="Papain-like_cys_pep_sf"/>
</dbReference>
<evidence type="ECO:0000259" key="7">
    <source>
        <dbReference type="PROSITE" id="PS51935"/>
    </source>
</evidence>
<feature type="domain" description="SH3b" evidence="6">
    <location>
        <begin position="28"/>
        <end position="95"/>
    </location>
</feature>
<comment type="caution">
    <text evidence="8">The sequence shown here is derived from an EMBL/GenBank/DDBJ whole genome shotgun (WGS) entry which is preliminary data.</text>
</comment>
<dbReference type="PROSITE" id="PS51781">
    <property type="entry name" value="SH3B"/>
    <property type="match status" value="1"/>
</dbReference>
<feature type="chain" id="PRO_5038423623" description="Hydrolase Nlp/P60" evidence="5">
    <location>
        <begin position="24"/>
        <end position="253"/>
    </location>
</feature>
<dbReference type="Gene3D" id="2.30.30.40">
    <property type="entry name" value="SH3 Domains"/>
    <property type="match status" value="1"/>
</dbReference>
<dbReference type="Proteomes" id="UP000677918">
    <property type="component" value="Unassembled WGS sequence"/>
</dbReference>
<reference evidence="8" key="1">
    <citation type="submission" date="2021-04" db="EMBL/GenBank/DDBJ databases">
        <title>Draft genome sequence of Xylanibacillus composti strain K13.</title>
        <authorList>
            <person name="Uke A."/>
            <person name="Chhe C."/>
            <person name="Baramee S."/>
            <person name="Kosugi A."/>
        </authorList>
    </citation>
    <scope>NUCLEOTIDE SEQUENCE</scope>
    <source>
        <strain evidence="8">K13</strain>
    </source>
</reference>
<protein>
    <recommendedName>
        <fullName evidence="10">Hydrolase Nlp/P60</fullName>
    </recommendedName>
</protein>
<dbReference type="GO" id="GO:0008234">
    <property type="term" value="F:cysteine-type peptidase activity"/>
    <property type="evidence" value="ECO:0007669"/>
    <property type="project" value="UniProtKB-KW"/>
</dbReference>
<evidence type="ECO:0000313" key="8">
    <source>
        <dbReference type="EMBL" id="GIQ69758.1"/>
    </source>
</evidence>
<dbReference type="AlphaFoldDB" id="A0A8J4H6R5"/>
<organism evidence="8 9">
    <name type="scientific">Xylanibacillus composti</name>
    <dbReference type="NCBI Taxonomy" id="1572762"/>
    <lineage>
        <taxon>Bacteria</taxon>
        <taxon>Bacillati</taxon>
        <taxon>Bacillota</taxon>
        <taxon>Bacilli</taxon>
        <taxon>Bacillales</taxon>
        <taxon>Paenibacillaceae</taxon>
        <taxon>Xylanibacillus</taxon>
    </lineage>
</organism>
<dbReference type="Gene3D" id="3.90.1720.10">
    <property type="entry name" value="endopeptidase domain like (from Nostoc punctiforme)"/>
    <property type="match status" value="1"/>
</dbReference>
<accession>A0A8J4H6R5</accession>
<evidence type="ECO:0008006" key="10">
    <source>
        <dbReference type="Google" id="ProtNLM"/>
    </source>
</evidence>
<keyword evidence="5" id="KW-0732">Signal</keyword>
<dbReference type="InterPro" id="IPR051202">
    <property type="entry name" value="Peptidase_C40"/>
</dbReference>
<dbReference type="InterPro" id="IPR003646">
    <property type="entry name" value="SH3-like_bac-type"/>
</dbReference>
<evidence type="ECO:0000256" key="1">
    <source>
        <dbReference type="ARBA" id="ARBA00007074"/>
    </source>
</evidence>
<name>A0A8J4H6R5_9BACL</name>
<dbReference type="Pfam" id="PF08239">
    <property type="entry name" value="SH3_3"/>
    <property type="match status" value="1"/>
</dbReference>
<proteinExistence type="inferred from homology"/>
<evidence type="ECO:0000259" key="6">
    <source>
        <dbReference type="PROSITE" id="PS51781"/>
    </source>
</evidence>
<dbReference type="SUPFAM" id="SSF54001">
    <property type="entry name" value="Cysteine proteinases"/>
    <property type="match status" value="1"/>
</dbReference>
<evidence type="ECO:0000256" key="3">
    <source>
        <dbReference type="ARBA" id="ARBA00022801"/>
    </source>
</evidence>
<dbReference type="PANTHER" id="PTHR47053:SF1">
    <property type="entry name" value="MUREIN DD-ENDOPEPTIDASE MEPH-RELATED"/>
    <property type="match status" value="1"/>
</dbReference>